<dbReference type="Proteomes" id="UP000598360">
    <property type="component" value="Unassembled WGS sequence"/>
</dbReference>
<reference evidence="2" key="1">
    <citation type="submission" date="2020-10" db="EMBL/GenBank/DDBJ databases">
        <title>Diversity and distribution of actinomycetes associated with coral in the coast of Hainan.</title>
        <authorList>
            <person name="Li F."/>
        </authorList>
    </citation>
    <scope>NUCLEOTIDE SEQUENCE</scope>
    <source>
        <strain evidence="2">HNM0983</strain>
    </source>
</reference>
<name>A0A929FZT6_9PSEU</name>
<feature type="transmembrane region" description="Helical" evidence="1">
    <location>
        <begin position="138"/>
        <end position="159"/>
    </location>
</feature>
<sequence>MTQLAVERMKLFSTRSAWWCSFLAIALPMALTALVVGLTEDGSPVLIPQTQGGSDLGLMVVMVLAALSVTTEYRFGTIRATFLAVPNRVSPLVAKAVVAALTALVVGLLGAFGAWAVGYLMATDPQLALDSAVAWRQVAGVGLVFAAGAVLAVGVGTLVRQSAAAITLLLLWPLLVESLVLLIPQVGEDLSNWMPFNMARHFLSAEGAGDMPLGPWAALAYFAAIAVAVLAAGIAVVRRRDA</sequence>
<keyword evidence="1" id="KW-0472">Membrane</keyword>
<dbReference type="RefSeq" id="WP_193928131.1">
    <property type="nucleotide sequence ID" value="NZ_JADEYC010000015.1"/>
</dbReference>
<dbReference type="PANTHER" id="PTHR37305">
    <property type="entry name" value="INTEGRAL MEMBRANE PROTEIN-RELATED"/>
    <property type="match status" value="1"/>
</dbReference>
<dbReference type="PANTHER" id="PTHR37305:SF1">
    <property type="entry name" value="MEMBRANE PROTEIN"/>
    <property type="match status" value="1"/>
</dbReference>
<keyword evidence="1" id="KW-0812">Transmembrane</keyword>
<feature type="transmembrane region" description="Helical" evidence="1">
    <location>
        <begin position="166"/>
        <end position="187"/>
    </location>
</feature>
<evidence type="ECO:0000313" key="2">
    <source>
        <dbReference type="EMBL" id="MBE9374679.1"/>
    </source>
</evidence>
<dbReference type="EMBL" id="JADEYC010000015">
    <property type="protein sequence ID" value="MBE9374679.1"/>
    <property type="molecule type" value="Genomic_DNA"/>
</dbReference>
<proteinExistence type="predicted"/>
<feature type="transmembrane region" description="Helical" evidence="1">
    <location>
        <begin position="96"/>
        <end position="118"/>
    </location>
</feature>
<feature type="transmembrane region" description="Helical" evidence="1">
    <location>
        <begin position="216"/>
        <end position="237"/>
    </location>
</feature>
<keyword evidence="3" id="KW-1185">Reference proteome</keyword>
<protein>
    <recommendedName>
        <fullName evidence="4">ABC-2 type transport system permease protein</fullName>
    </recommendedName>
</protein>
<evidence type="ECO:0008006" key="4">
    <source>
        <dbReference type="Google" id="ProtNLM"/>
    </source>
</evidence>
<dbReference type="AlphaFoldDB" id="A0A929FZT6"/>
<feature type="transmembrane region" description="Helical" evidence="1">
    <location>
        <begin position="56"/>
        <end position="75"/>
    </location>
</feature>
<organism evidence="2 3">
    <name type="scientific">Saccharopolyspora montiporae</name>
    <dbReference type="NCBI Taxonomy" id="2781240"/>
    <lineage>
        <taxon>Bacteria</taxon>
        <taxon>Bacillati</taxon>
        <taxon>Actinomycetota</taxon>
        <taxon>Actinomycetes</taxon>
        <taxon>Pseudonocardiales</taxon>
        <taxon>Pseudonocardiaceae</taxon>
        <taxon>Saccharopolyspora</taxon>
    </lineage>
</organism>
<keyword evidence="1" id="KW-1133">Transmembrane helix</keyword>
<evidence type="ECO:0000256" key="1">
    <source>
        <dbReference type="SAM" id="Phobius"/>
    </source>
</evidence>
<gene>
    <name evidence="2" type="ORF">IQ251_09490</name>
</gene>
<evidence type="ECO:0000313" key="3">
    <source>
        <dbReference type="Proteomes" id="UP000598360"/>
    </source>
</evidence>
<comment type="caution">
    <text evidence="2">The sequence shown here is derived from an EMBL/GenBank/DDBJ whole genome shotgun (WGS) entry which is preliminary data.</text>
</comment>
<accession>A0A929FZT6</accession>